<accession>A0A2A8CTP3</accession>
<proteinExistence type="predicted"/>
<protein>
    <submittedName>
        <fullName evidence="2">Uncharacterized protein</fullName>
    </submittedName>
</protein>
<comment type="caution">
    <text evidence="2">The sequence shown here is derived from an EMBL/GenBank/DDBJ whole genome shotgun (WGS) entry which is preliminary data.</text>
</comment>
<dbReference type="OrthoDB" id="1523288at2"/>
<evidence type="ECO:0000313" key="3">
    <source>
        <dbReference type="Proteomes" id="UP000220102"/>
    </source>
</evidence>
<organism evidence="2 3">
    <name type="scientific">Longibacter salinarum</name>
    <dbReference type="NCBI Taxonomy" id="1850348"/>
    <lineage>
        <taxon>Bacteria</taxon>
        <taxon>Pseudomonadati</taxon>
        <taxon>Rhodothermota</taxon>
        <taxon>Rhodothermia</taxon>
        <taxon>Rhodothermales</taxon>
        <taxon>Salisaetaceae</taxon>
        <taxon>Longibacter</taxon>
    </lineage>
</organism>
<keyword evidence="3" id="KW-1185">Reference proteome</keyword>
<dbReference type="AlphaFoldDB" id="A0A2A8CTP3"/>
<dbReference type="Proteomes" id="UP000220102">
    <property type="component" value="Unassembled WGS sequence"/>
</dbReference>
<feature type="region of interest" description="Disordered" evidence="1">
    <location>
        <begin position="211"/>
        <end position="235"/>
    </location>
</feature>
<evidence type="ECO:0000256" key="1">
    <source>
        <dbReference type="SAM" id="MobiDB-lite"/>
    </source>
</evidence>
<evidence type="ECO:0000313" key="2">
    <source>
        <dbReference type="EMBL" id="PEN11111.1"/>
    </source>
</evidence>
<gene>
    <name evidence="2" type="ORF">CRI94_16965</name>
</gene>
<dbReference type="RefSeq" id="WP_098079067.1">
    <property type="nucleotide sequence ID" value="NZ_PDEQ01000012.1"/>
</dbReference>
<dbReference type="EMBL" id="PDEQ01000012">
    <property type="protein sequence ID" value="PEN11111.1"/>
    <property type="molecule type" value="Genomic_DNA"/>
</dbReference>
<name>A0A2A8CTP3_9BACT</name>
<reference evidence="2 3" key="1">
    <citation type="submission" date="2017-10" db="EMBL/GenBank/DDBJ databases">
        <title>Draft genome of Longibacter Salinarum.</title>
        <authorList>
            <person name="Goh K.M."/>
            <person name="Shamsir M.S."/>
            <person name="Lim S.W."/>
        </authorList>
    </citation>
    <scope>NUCLEOTIDE SEQUENCE [LARGE SCALE GENOMIC DNA]</scope>
    <source>
        <strain evidence="2 3">KCTC 52045</strain>
    </source>
</reference>
<sequence>METHSFSRSNSALHILHEAHADAPEPSVREASTFYRPPYDSELDDAFVRTLAKYLGPLTDLRAVNDDSHSMIIVEARTFHRSQSEPMRKRRVGFLVSPEASAETVPVRRSGIMTIAGEHVDVLYVMRTADIAHRSLDALFLISRWDEHLFSHRGQLNLRRLATPEARDVMVSSTAEDVQVSYPNRSGAFSLLLTDDVAVPMDLQIRRIRYPRSADMPSDAPPQSPSPRRRYRRSA</sequence>